<accession>A0A392UVR2</accession>
<feature type="compositionally biased region" description="Basic and acidic residues" evidence="1">
    <location>
        <begin position="20"/>
        <end position="29"/>
    </location>
</feature>
<name>A0A392UVR2_9FABA</name>
<sequence>MKKKKKKKMEDFGRVPGTNEEQRTKNKGK</sequence>
<organism evidence="2 3">
    <name type="scientific">Trifolium medium</name>
    <dbReference type="NCBI Taxonomy" id="97028"/>
    <lineage>
        <taxon>Eukaryota</taxon>
        <taxon>Viridiplantae</taxon>
        <taxon>Streptophyta</taxon>
        <taxon>Embryophyta</taxon>
        <taxon>Tracheophyta</taxon>
        <taxon>Spermatophyta</taxon>
        <taxon>Magnoliopsida</taxon>
        <taxon>eudicotyledons</taxon>
        <taxon>Gunneridae</taxon>
        <taxon>Pentapetalae</taxon>
        <taxon>rosids</taxon>
        <taxon>fabids</taxon>
        <taxon>Fabales</taxon>
        <taxon>Fabaceae</taxon>
        <taxon>Papilionoideae</taxon>
        <taxon>50 kb inversion clade</taxon>
        <taxon>NPAAA clade</taxon>
        <taxon>Hologalegina</taxon>
        <taxon>IRL clade</taxon>
        <taxon>Trifolieae</taxon>
        <taxon>Trifolium</taxon>
    </lineage>
</organism>
<protein>
    <submittedName>
        <fullName evidence="2">Uncharacterized protein</fullName>
    </submittedName>
</protein>
<keyword evidence="3" id="KW-1185">Reference proteome</keyword>
<dbReference type="EMBL" id="LXQA010968785">
    <property type="protein sequence ID" value="MCI79212.1"/>
    <property type="molecule type" value="Genomic_DNA"/>
</dbReference>
<comment type="caution">
    <text evidence="2">The sequence shown here is derived from an EMBL/GenBank/DDBJ whole genome shotgun (WGS) entry which is preliminary data.</text>
</comment>
<evidence type="ECO:0000313" key="3">
    <source>
        <dbReference type="Proteomes" id="UP000265520"/>
    </source>
</evidence>
<evidence type="ECO:0000313" key="2">
    <source>
        <dbReference type="EMBL" id="MCI79212.1"/>
    </source>
</evidence>
<feature type="non-terminal residue" evidence="2">
    <location>
        <position position="29"/>
    </location>
</feature>
<evidence type="ECO:0000256" key="1">
    <source>
        <dbReference type="SAM" id="MobiDB-lite"/>
    </source>
</evidence>
<feature type="region of interest" description="Disordered" evidence="1">
    <location>
        <begin position="1"/>
        <end position="29"/>
    </location>
</feature>
<reference evidence="2 3" key="1">
    <citation type="journal article" date="2018" name="Front. Plant Sci.">
        <title>Red Clover (Trifolium pratense) and Zigzag Clover (T. medium) - A Picture of Genomic Similarities and Differences.</title>
        <authorList>
            <person name="Dluhosova J."/>
            <person name="Istvanek J."/>
            <person name="Nedelnik J."/>
            <person name="Repkova J."/>
        </authorList>
    </citation>
    <scope>NUCLEOTIDE SEQUENCE [LARGE SCALE GENOMIC DNA]</scope>
    <source>
        <strain evidence="3">cv. 10/8</strain>
        <tissue evidence="2">Leaf</tissue>
    </source>
</reference>
<dbReference type="AlphaFoldDB" id="A0A392UVR2"/>
<proteinExistence type="predicted"/>
<dbReference type="Proteomes" id="UP000265520">
    <property type="component" value="Unassembled WGS sequence"/>
</dbReference>